<comment type="caution">
    <text evidence="4">The sequence shown here is derived from an EMBL/GenBank/DDBJ whole genome shotgun (WGS) entry which is preliminary data.</text>
</comment>
<dbReference type="PROSITE" id="PS51222">
    <property type="entry name" value="DCD"/>
    <property type="match status" value="1"/>
</dbReference>
<dbReference type="InterPro" id="IPR044832">
    <property type="entry name" value="NRP-like"/>
</dbReference>
<dbReference type="Proteomes" id="UP001190926">
    <property type="component" value="Unassembled WGS sequence"/>
</dbReference>
<feature type="domain" description="DCD" evidence="3">
    <location>
        <begin position="26"/>
        <end position="160"/>
    </location>
</feature>
<dbReference type="Pfam" id="PF24981">
    <property type="entry name" value="Beta-prop_ATRN-LZTR1"/>
    <property type="match status" value="1"/>
</dbReference>
<dbReference type="InterPro" id="IPR006652">
    <property type="entry name" value="Kelch_1"/>
</dbReference>
<protein>
    <recommendedName>
        <fullName evidence="3">DCD domain-containing protein</fullName>
    </recommendedName>
</protein>
<dbReference type="SMART" id="SM00612">
    <property type="entry name" value="Kelch"/>
    <property type="match status" value="5"/>
</dbReference>
<dbReference type="PANTHER" id="PTHR46034:SF23">
    <property type="entry name" value="DCD (DEVELOPMENT AND CELL DEATH) DOMAIN PROTEIN"/>
    <property type="match status" value="1"/>
</dbReference>
<gene>
    <name evidence="4" type="ORF">C2S53_018183</name>
</gene>
<accession>A0AAD4JQY4</accession>
<evidence type="ECO:0000313" key="4">
    <source>
        <dbReference type="EMBL" id="KAH6837468.1"/>
    </source>
</evidence>
<sequence length="762" mass="85713">MVERKKGKNLRLKEKSEFSQRALKKDKLGAVIFGCKHHTIAECLNKELFGLPAPHYAYVKNVTAGLTLYLFNYSDRTLHGIYEAVSCGKMNVNPLAWITSEGTELTPFPAQVRIREQRKCIPLLEAQFKPIIAKNYYLENHFWFELDKEQNRRLMKLFLSSPSPLPEKMLRLEKRSHPPKKANKNMFVVLSSSSVNDISDEESKNLDSEEFSEMAEMNLKENEHSSASVNNRDYLAPETKWTNLFKPSSFSVKNEEVLESQRVRLSSSISDSEVCRDAANTESDSCVVECWENIAFSDDDVKEIYETKVACLQYHDHESDRHDVPSSENKTSLDAEGELMLSVIDHVLAEEPGEVFIDTKEKVRSVLACIGSSERVHDQPNLTDRAFGKGSNAVSGGVLRGVLSSNFQNVITKLMQEVQGLKVSQLNQCLKIESLEHELALSKLEIDQLKKTCYRLECKASRALDNYNIEDPSISYFATEKSVFIVGGFNGHSWLPDLSLYSPYQDRAISLCSMNFIRAYAAMAELNSELYIFGGTLDGVWCDTVESYNPVSNQWVQRPSLKREKRSPAGASMHDQIFLIGGGNGSECFSDVELFNLNIGNWISTKSMLEKRFSPAATELNGALYVAGGYDGRHFLRSFERFDPRERAWTKLGGMHEKRGYHSLVAFKEKIYALGGYNGDTMLSSVEVFDPRIGSWMTREPMSVARAHFGSFVLGGKMYVIGGVQDDEVLDGMECYEGDSSGWQAIGTTALGKRSFCSALVL</sequence>
<dbReference type="AlphaFoldDB" id="A0AAD4JQY4"/>
<dbReference type="PANTHER" id="PTHR46034">
    <property type="match status" value="1"/>
</dbReference>
<dbReference type="SMART" id="SM00767">
    <property type="entry name" value="DCD"/>
    <property type="match status" value="1"/>
</dbReference>
<evidence type="ECO:0000313" key="5">
    <source>
        <dbReference type="Proteomes" id="UP001190926"/>
    </source>
</evidence>
<keyword evidence="1" id="KW-0880">Kelch repeat</keyword>
<dbReference type="Pfam" id="PF10539">
    <property type="entry name" value="Dev_Cell_Death"/>
    <property type="match status" value="1"/>
</dbReference>
<reference evidence="4 5" key="1">
    <citation type="journal article" date="2021" name="Nat. Commun.">
        <title>Incipient diploidization of the medicinal plant Perilla within 10,000 years.</title>
        <authorList>
            <person name="Zhang Y."/>
            <person name="Shen Q."/>
            <person name="Leng L."/>
            <person name="Zhang D."/>
            <person name="Chen S."/>
            <person name="Shi Y."/>
            <person name="Ning Z."/>
            <person name="Chen S."/>
        </authorList>
    </citation>
    <scope>NUCLEOTIDE SEQUENCE [LARGE SCALE GENOMIC DNA]</scope>
    <source>
        <strain evidence="5">cv. PC099</strain>
    </source>
</reference>
<dbReference type="InterPro" id="IPR015915">
    <property type="entry name" value="Kelch-typ_b-propeller"/>
</dbReference>
<evidence type="ECO:0000256" key="1">
    <source>
        <dbReference type="ARBA" id="ARBA00022441"/>
    </source>
</evidence>
<dbReference type="EMBL" id="SDAM02000018">
    <property type="protein sequence ID" value="KAH6837468.1"/>
    <property type="molecule type" value="Genomic_DNA"/>
</dbReference>
<keyword evidence="2" id="KW-0677">Repeat</keyword>
<dbReference type="InterPro" id="IPR013989">
    <property type="entry name" value="Dev_and_cell_death_domain"/>
</dbReference>
<dbReference type="SUPFAM" id="SSF117281">
    <property type="entry name" value="Kelch motif"/>
    <property type="match status" value="1"/>
</dbReference>
<dbReference type="Gene3D" id="2.120.10.80">
    <property type="entry name" value="Kelch-type beta propeller"/>
    <property type="match status" value="2"/>
</dbReference>
<organism evidence="4 5">
    <name type="scientific">Perilla frutescens var. hirtella</name>
    <name type="common">Perilla citriodora</name>
    <name type="synonym">Perilla setoyensis</name>
    <dbReference type="NCBI Taxonomy" id="608512"/>
    <lineage>
        <taxon>Eukaryota</taxon>
        <taxon>Viridiplantae</taxon>
        <taxon>Streptophyta</taxon>
        <taxon>Embryophyta</taxon>
        <taxon>Tracheophyta</taxon>
        <taxon>Spermatophyta</taxon>
        <taxon>Magnoliopsida</taxon>
        <taxon>eudicotyledons</taxon>
        <taxon>Gunneridae</taxon>
        <taxon>Pentapetalae</taxon>
        <taxon>asterids</taxon>
        <taxon>lamiids</taxon>
        <taxon>Lamiales</taxon>
        <taxon>Lamiaceae</taxon>
        <taxon>Nepetoideae</taxon>
        <taxon>Elsholtzieae</taxon>
        <taxon>Perilla</taxon>
    </lineage>
</organism>
<evidence type="ECO:0000256" key="2">
    <source>
        <dbReference type="ARBA" id="ARBA00022737"/>
    </source>
</evidence>
<proteinExistence type="predicted"/>
<keyword evidence="5" id="KW-1185">Reference proteome</keyword>
<name>A0AAD4JQY4_PERFH</name>
<evidence type="ECO:0000259" key="3">
    <source>
        <dbReference type="PROSITE" id="PS51222"/>
    </source>
</evidence>
<dbReference type="GO" id="GO:0034976">
    <property type="term" value="P:response to endoplasmic reticulum stress"/>
    <property type="evidence" value="ECO:0007669"/>
    <property type="project" value="InterPro"/>
</dbReference>
<dbReference type="InterPro" id="IPR056737">
    <property type="entry name" value="Beta-prop_ATRN-MKLN-like"/>
</dbReference>